<keyword evidence="3" id="KW-1185">Reference proteome</keyword>
<dbReference type="RefSeq" id="WP_179635882.1">
    <property type="nucleotide sequence ID" value="NZ_JACCFH010000001.1"/>
</dbReference>
<evidence type="ECO:0000313" key="3">
    <source>
        <dbReference type="Proteomes" id="UP000518288"/>
    </source>
</evidence>
<evidence type="ECO:0000313" key="2">
    <source>
        <dbReference type="EMBL" id="NYG35346.1"/>
    </source>
</evidence>
<gene>
    <name evidence="2" type="ORF">BDD16_004332</name>
</gene>
<sequence length="172" mass="18622">MEVFPIFVIAPLLVATYARFPLTNLLYACAFLHAVILMVGGAYTYARVPLGFQMAEALGLHRNPYDKIGHFAQGFVPALAAREILLRGGHLRPGKMLAFLAGCVVLAISASYELIEWGAAVALGQGADEFLGTQGDPWDTQSDMLFALIGAVVALVTLTRAQDRQIEDLDRD</sequence>
<reference evidence="2 3" key="1">
    <citation type="submission" date="2020-07" db="EMBL/GenBank/DDBJ databases">
        <title>Genomic Encyclopedia of Archaeal and Bacterial Type Strains, Phase II (KMG-II): from individual species to whole genera.</title>
        <authorList>
            <person name="Goeker M."/>
        </authorList>
    </citation>
    <scope>NUCLEOTIDE SEQUENCE [LARGE SCALE GENOMIC DNA]</scope>
    <source>
        <strain evidence="2 3">DSM 21226</strain>
    </source>
</reference>
<feature type="transmembrane region" description="Helical" evidence="1">
    <location>
        <begin position="96"/>
        <end position="115"/>
    </location>
</feature>
<dbReference type="InterPro" id="IPR014509">
    <property type="entry name" value="YjdF-like"/>
</dbReference>
<protein>
    <submittedName>
        <fullName evidence="2">Putative membrane protein</fullName>
    </submittedName>
</protein>
<keyword evidence="1" id="KW-0812">Transmembrane</keyword>
<dbReference type="AlphaFoldDB" id="A0A7Y9R185"/>
<feature type="transmembrane region" description="Helical" evidence="1">
    <location>
        <begin position="144"/>
        <end position="161"/>
    </location>
</feature>
<feature type="transmembrane region" description="Helical" evidence="1">
    <location>
        <begin position="25"/>
        <end position="46"/>
    </location>
</feature>
<dbReference type="PIRSF" id="PIRSF020606">
    <property type="entry name" value="UCP020606"/>
    <property type="match status" value="1"/>
</dbReference>
<keyword evidence="1" id="KW-0472">Membrane</keyword>
<keyword evidence="1" id="KW-1133">Transmembrane helix</keyword>
<organism evidence="2 3">
    <name type="scientific">Sphaerotilus montanus</name>
    <dbReference type="NCBI Taxonomy" id="522889"/>
    <lineage>
        <taxon>Bacteria</taxon>
        <taxon>Pseudomonadati</taxon>
        <taxon>Pseudomonadota</taxon>
        <taxon>Betaproteobacteria</taxon>
        <taxon>Burkholderiales</taxon>
        <taxon>Sphaerotilaceae</taxon>
        <taxon>Sphaerotilus</taxon>
    </lineage>
</organism>
<evidence type="ECO:0000256" key="1">
    <source>
        <dbReference type="SAM" id="Phobius"/>
    </source>
</evidence>
<dbReference type="Pfam" id="PF09997">
    <property type="entry name" value="DUF2238"/>
    <property type="match status" value="1"/>
</dbReference>
<proteinExistence type="predicted"/>
<dbReference type="Proteomes" id="UP000518288">
    <property type="component" value="Unassembled WGS sequence"/>
</dbReference>
<accession>A0A7Y9R185</accession>
<dbReference type="EMBL" id="JACCFH010000001">
    <property type="protein sequence ID" value="NYG35346.1"/>
    <property type="molecule type" value="Genomic_DNA"/>
</dbReference>
<name>A0A7Y9R185_9BURK</name>
<comment type="caution">
    <text evidence="2">The sequence shown here is derived from an EMBL/GenBank/DDBJ whole genome shotgun (WGS) entry which is preliminary data.</text>
</comment>
<dbReference type="InterPro" id="IPR058534">
    <property type="entry name" value="YjdF"/>
</dbReference>